<dbReference type="Gene3D" id="3.40.50.720">
    <property type="entry name" value="NAD(P)-binding Rossmann-like Domain"/>
    <property type="match status" value="1"/>
</dbReference>
<dbReference type="Pfam" id="PF02558">
    <property type="entry name" value="ApbA"/>
    <property type="match status" value="1"/>
</dbReference>
<dbReference type="InterPro" id="IPR008927">
    <property type="entry name" value="6-PGluconate_DH-like_C_sf"/>
</dbReference>
<evidence type="ECO:0000256" key="11">
    <source>
        <dbReference type="RuleBase" id="RU362068"/>
    </source>
</evidence>
<evidence type="ECO:0000256" key="2">
    <source>
        <dbReference type="ARBA" id="ARBA00004994"/>
    </source>
</evidence>
<gene>
    <name evidence="14" type="ORF">HMI46_03920</name>
</gene>
<comment type="pathway">
    <text evidence="2 11">Cofactor biosynthesis; (R)-pantothenate biosynthesis; (R)-pantoate from 3-methyl-2-oxobutanoate: step 2/2.</text>
</comment>
<comment type="catalytic activity">
    <reaction evidence="10 11">
        <text>(R)-pantoate + NADP(+) = 2-dehydropantoate + NADPH + H(+)</text>
        <dbReference type="Rhea" id="RHEA:16233"/>
        <dbReference type="ChEBI" id="CHEBI:11561"/>
        <dbReference type="ChEBI" id="CHEBI:15378"/>
        <dbReference type="ChEBI" id="CHEBI:15980"/>
        <dbReference type="ChEBI" id="CHEBI:57783"/>
        <dbReference type="ChEBI" id="CHEBI:58349"/>
        <dbReference type="EC" id="1.1.1.169"/>
    </reaction>
</comment>
<sequence>MVIDIIGGGSLGLLHAAMLLSNSPSIDGNNVEVRLWTRTEEQALLIRNQGIYFEGQDGREAHIHPVRAYPLEEAGEVLGQAGMKSSCIWLFVKQTHIDSDFLGYVDRIPREKTASLVCYQNGVGHMEVLSSIWPREQLLWAVTTEAAKRVSSNKVIHTGSGQTSIGIWNASSICPNKTDLATSLCLSTKKLLENAGFQAFLSNNIEGMVYQKLLVNVIINPLTALLRIKNGQLLAQEDRLSFMKDLFHEAVAVYRAAHIDVDEEKDWNRIVQVCRMTSSNSSSMLQDVEAGRETEIEAITGALIRMAEQYEVAVPLHRMMYRLILASCD</sequence>
<dbReference type="InterPro" id="IPR013332">
    <property type="entry name" value="KPR_N"/>
</dbReference>
<organism evidence="14 15">
    <name type="scientific">Paenibacillus alvei</name>
    <name type="common">Bacillus alvei</name>
    <dbReference type="NCBI Taxonomy" id="44250"/>
    <lineage>
        <taxon>Bacteria</taxon>
        <taxon>Bacillati</taxon>
        <taxon>Bacillota</taxon>
        <taxon>Bacilli</taxon>
        <taxon>Bacillales</taxon>
        <taxon>Paenibacillaceae</taxon>
        <taxon>Paenibacillus</taxon>
    </lineage>
</organism>
<dbReference type="GO" id="GO:0015940">
    <property type="term" value="P:pantothenate biosynthetic process"/>
    <property type="evidence" value="ECO:0007669"/>
    <property type="project" value="UniProtKB-KW"/>
</dbReference>
<dbReference type="SUPFAM" id="SSF51735">
    <property type="entry name" value="NAD(P)-binding Rossmann-fold domains"/>
    <property type="match status" value="1"/>
</dbReference>
<dbReference type="InterPro" id="IPR050838">
    <property type="entry name" value="Ketopantoate_reductase"/>
</dbReference>
<dbReference type="NCBIfam" id="TIGR00745">
    <property type="entry name" value="apbA_panE"/>
    <property type="match status" value="1"/>
</dbReference>
<dbReference type="GO" id="GO:0008677">
    <property type="term" value="F:2-dehydropantoate 2-reductase activity"/>
    <property type="evidence" value="ECO:0007669"/>
    <property type="project" value="UniProtKB-EC"/>
</dbReference>
<evidence type="ECO:0000313" key="14">
    <source>
        <dbReference type="EMBL" id="NOJ69699.1"/>
    </source>
</evidence>
<name>A0AAP7DHK0_PAEAL</name>
<accession>A0AAP7DHK0</accession>
<dbReference type="GO" id="GO:0005737">
    <property type="term" value="C:cytoplasm"/>
    <property type="evidence" value="ECO:0007669"/>
    <property type="project" value="TreeGrafter"/>
</dbReference>
<dbReference type="RefSeq" id="WP_163975804.1">
    <property type="nucleotide sequence ID" value="NZ_JABFOR010000003.1"/>
</dbReference>
<dbReference type="SUPFAM" id="SSF48179">
    <property type="entry name" value="6-phosphogluconate dehydrogenase C-terminal domain-like"/>
    <property type="match status" value="1"/>
</dbReference>
<dbReference type="FunFam" id="1.10.1040.10:FF:000017">
    <property type="entry name" value="2-dehydropantoate 2-reductase"/>
    <property type="match status" value="1"/>
</dbReference>
<evidence type="ECO:0000256" key="5">
    <source>
        <dbReference type="ARBA" id="ARBA00019465"/>
    </source>
</evidence>
<evidence type="ECO:0000256" key="3">
    <source>
        <dbReference type="ARBA" id="ARBA00007870"/>
    </source>
</evidence>
<evidence type="ECO:0000256" key="8">
    <source>
        <dbReference type="ARBA" id="ARBA00023002"/>
    </source>
</evidence>
<evidence type="ECO:0000259" key="12">
    <source>
        <dbReference type="Pfam" id="PF02558"/>
    </source>
</evidence>
<dbReference type="GO" id="GO:0050661">
    <property type="term" value="F:NADP binding"/>
    <property type="evidence" value="ECO:0007669"/>
    <property type="project" value="TreeGrafter"/>
</dbReference>
<keyword evidence="6 11" id="KW-0566">Pantothenate biosynthesis</keyword>
<dbReference type="Gene3D" id="1.10.1040.10">
    <property type="entry name" value="N-(1-d-carboxylethyl)-l-norvaline Dehydrogenase, domain 2"/>
    <property type="match status" value="1"/>
</dbReference>
<keyword evidence="7 11" id="KW-0521">NADP</keyword>
<dbReference type="InterPro" id="IPR003710">
    <property type="entry name" value="ApbA"/>
</dbReference>
<keyword evidence="8 11" id="KW-0560">Oxidoreductase</keyword>
<evidence type="ECO:0000256" key="9">
    <source>
        <dbReference type="ARBA" id="ARBA00032024"/>
    </source>
</evidence>
<dbReference type="Pfam" id="PF08546">
    <property type="entry name" value="ApbA_C"/>
    <property type="match status" value="1"/>
</dbReference>
<proteinExistence type="inferred from homology"/>
<evidence type="ECO:0000259" key="13">
    <source>
        <dbReference type="Pfam" id="PF08546"/>
    </source>
</evidence>
<evidence type="ECO:0000256" key="4">
    <source>
        <dbReference type="ARBA" id="ARBA00013014"/>
    </source>
</evidence>
<dbReference type="PANTHER" id="PTHR43765:SF2">
    <property type="entry name" value="2-DEHYDROPANTOATE 2-REDUCTASE"/>
    <property type="match status" value="1"/>
</dbReference>
<feature type="domain" description="Ketopantoate reductase C-terminal" evidence="13">
    <location>
        <begin position="204"/>
        <end position="324"/>
    </location>
</feature>
<protein>
    <recommendedName>
        <fullName evidence="5 11">2-dehydropantoate 2-reductase</fullName>
        <ecNumber evidence="4 11">1.1.1.169</ecNumber>
    </recommendedName>
    <alternativeName>
        <fullName evidence="9 11">Ketopantoate reductase</fullName>
    </alternativeName>
</protein>
<dbReference type="InterPro" id="IPR013328">
    <property type="entry name" value="6PGD_dom2"/>
</dbReference>
<reference evidence="14 15" key="1">
    <citation type="submission" date="2020-05" db="EMBL/GenBank/DDBJ databases">
        <title>Whole genome sequencing and identification of novel metabolites from Paenibacillus alvei strain JR949.</title>
        <authorList>
            <person name="Rajendhran J."/>
            <person name="Sree Pranav P."/>
            <person name="Mahalakshmi B."/>
            <person name="Karthikeyan R."/>
        </authorList>
    </citation>
    <scope>NUCLEOTIDE SEQUENCE [LARGE SCALE GENOMIC DNA]</scope>
    <source>
        <strain evidence="14 15">JR949</strain>
    </source>
</reference>
<evidence type="ECO:0000256" key="7">
    <source>
        <dbReference type="ARBA" id="ARBA00022857"/>
    </source>
</evidence>
<evidence type="ECO:0000256" key="1">
    <source>
        <dbReference type="ARBA" id="ARBA00002919"/>
    </source>
</evidence>
<feature type="domain" description="Ketopantoate reductase N-terminal" evidence="12">
    <location>
        <begin position="4"/>
        <end position="169"/>
    </location>
</feature>
<comment type="similarity">
    <text evidence="3 11">Belongs to the ketopantoate reductase family.</text>
</comment>
<evidence type="ECO:0000256" key="10">
    <source>
        <dbReference type="ARBA" id="ARBA00048793"/>
    </source>
</evidence>
<evidence type="ECO:0000256" key="6">
    <source>
        <dbReference type="ARBA" id="ARBA00022655"/>
    </source>
</evidence>
<dbReference type="InterPro" id="IPR013752">
    <property type="entry name" value="KPA_reductase"/>
</dbReference>
<comment type="function">
    <text evidence="1 11">Catalyzes the NADPH-dependent reduction of ketopantoate into pantoic acid.</text>
</comment>
<dbReference type="EMBL" id="JABFOR010000003">
    <property type="protein sequence ID" value="NOJ69699.1"/>
    <property type="molecule type" value="Genomic_DNA"/>
</dbReference>
<comment type="caution">
    <text evidence="14">The sequence shown here is derived from an EMBL/GenBank/DDBJ whole genome shotgun (WGS) entry which is preliminary data.</text>
</comment>
<dbReference type="PANTHER" id="PTHR43765">
    <property type="entry name" value="2-DEHYDROPANTOATE 2-REDUCTASE-RELATED"/>
    <property type="match status" value="1"/>
</dbReference>
<evidence type="ECO:0000313" key="15">
    <source>
        <dbReference type="Proteomes" id="UP000552038"/>
    </source>
</evidence>
<dbReference type="AlphaFoldDB" id="A0AAP7DHK0"/>
<dbReference type="Proteomes" id="UP000552038">
    <property type="component" value="Unassembled WGS sequence"/>
</dbReference>
<dbReference type="EC" id="1.1.1.169" evidence="4 11"/>
<dbReference type="InterPro" id="IPR036291">
    <property type="entry name" value="NAD(P)-bd_dom_sf"/>
</dbReference>